<keyword evidence="2" id="KW-1185">Reference proteome</keyword>
<dbReference type="RefSeq" id="WP_149728795.1">
    <property type="nucleotide sequence ID" value="NZ_VUJV01000003.1"/>
</dbReference>
<organism evidence="1 2">
    <name type="scientific">Nocardioides humilatus</name>
    <dbReference type="NCBI Taxonomy" id="2607660"/>
    <lineage>
        <taxon>Bacteria</taxon>
        <taxon>Bacillati</taxon>
        <taxon>Actinomycetota</taxon>
        <taxon>Actinomycetes</taxon>
        <taxon>Propionibacteriales</taxon>
        <taxon>Nocardioidaceae</taxon>
        <taxon>Nocardioides</taxon>
    </lineage>
</organism>
<protein>
    <submittedName>
        <fullName evidence="1">Uncharacterized protein</fullName>
    </submittedName>
</protein>
<dbReference type="Proteomes" id="UP000325003">
    <property type="component" value="Unassembled WGS sequence"/>
</dbReference>
<gene>
    <name evidence="1" type="ORF">F0U44_13605</name>
</gene>
<sequence length="547" mass="60062">MKSHVTRRAGGLRIRLLGCLVAVVVVAGVSPSSTALAPAAGRVPERAAPDESALGFVVQLGPEQRVAGPTDQGDNPYFSEKREGKLYGYFGTSRTLEWRSHNNTRLTNSRIILDRGLPGEFDECGAWLQGSFQRLTRQHWIAFYHAEGQGPGDDTCDHYANTTVWRMAMAETTNGGLTWQRPSYPNNVVVTGTGASMTGGITNAGNGRTVRVGDYYYMFFETNHGTRPGLPGIHIARSKVSDGGARGTWKKYYCTTPASGDPVCAWSQPGIGGKSTPIGGLSEKGRYIAWNSRLSRWLGFDASGRRGFQMFASEVGTGDTALERQQSALFDEAGLPKRWVGSEDVYPLVSTDADPYVDQWGGHLRDAKSKQLYAYPSISGAEGQSCCTGGTFYVYYVKLFPGDKFTDRYLFRRKVTVTRTDRALNRVELTTYKNGKGQRRSSTEAPKPRTFKAVGAAGYLLSHAGVTGWKQVMDCTRKADHALFAGKCKSGWKPYRRIGFVRPTKTKLANVALYRCVAKRSHYVSASRSCDGGQREARIGFAMRELS</sequence>
<reference evidence="1 2" key="1">
    <citation type="submission" date="2019-09" db="EMBL/GenBank/DDBJ databases">
        <title>Nocardioides panacisoli sp. nov., isolated from the soil of a ginseng field.</title>
        <authorList>
            <person name="Cho C."/>
        </authorList>
    </citation>
    <scope>NUCLEOTIDE SEQUENCE [LARGE SCALE GENOMIC DNA]</scope>
    <source>
        <strain evidence="1 2">BN130099</strain>
    </source>
</reference>
<reference evidence="1 2" key="2">
    <citation type="submission" date="2019-09" db="EMBL/GenBank/DDBJ databases">
        <authorList>
            <person name="Jin C."/>
        </authorList>
    </citation>
    <scope>NUCLEOTIDE SEQUENCE [LARGE SCALE GENOMIC DNA]</scope>
    <source>
        <strain evidence="1 2">BN130099</strain>
    </source>
</reference>
<dbReference type="EMBL" id="VUJV01000003">
    <property type="protein sequence ID" value="KAA1419461.1"/>
    <property type="molecule type" value="Genomic_DNA"/>
</dbReference>
<evidence type="ECO:0000313" key="1">
    <source>
        <dbReference type="EMBL" id="KAA1419461.1"/>
    </source>
</evidence>
<name>A0A5B1LFC7_9ACTN</name>
<dbReference type="AlphaFoldDB" id="A0A5B1LFC7"/>
<proteinExistence type="predicted"/>
<comment type="caution">
    <text evidence="1">The sequence shown here is derived from an EMBL/GenBank/DDBJ whole genome shotgun (WGS) entry which is preliminary data.</text>
</comment>
<accession>A0A5B1LFC7</accession>
<evidence type="ECO:0000313" key="2">
    <source>
        <dbReference type="Proteomes" id="UP000325003"/>
    </source>
</evidence>